<evidence type="ECO:0000313" key="2">
    <source>
        <dbReference type="Proteomes" id="UP000749559"/>
    </source>
</evidence>
<dbReference type="SUPFAM" id="SSF50978">
    <property type="entry name" value="WD40 repeat-like"/>
    <property type="match status" value="1"/>
</dbReference>
<dbReference type="InterPro" id="IPR036322">
    <property type="entry name" value="WD40_repeat_dom_sf"/>
</dbReference>
<dbReference type="OrthoDB" id="2095648at2759"/>
<dbReference type="AlphaFoldDB" id="A0A8J1U3L2"/>
<dbReference type="InterPro" id="IPR001810">
    <property type="entry name" value="F-box_dom"/>
</dbReference>
<accession>A0A8J1U3L2</accession>
<name>A0A8J1U3L2_OWEFU</name>
<keyword evidence="2" id="KW-1185">Reference proteome</keyword>
<dbReference type="Pfam" id="PF00646">
    <property type="entry name" value="F-box"/>
    <property type="match status" value="1"/>
</dbReference>
<dbReference type="PROSITE" id="PS50181">
    <property type="entry name" value="FBOX"/>
    <property type="match status" value="1"/>
</dbReference>
<evidence type="ECO:0000313" key="1">
    <source>
        <dbReference type="EMBL" id="CAH1791814.1"/>
    </source>
</evidence>
<gene>
    <name evidence="1" type="ORF">OFUS_LOCUS16859</name>
</gene>
<organism evidence="1 2">
    <name type="scientific">Owenia fusiformis</name>
    <name type="common">Polychaete worm</name>
    <dbReference type="NCBI Taxonomy" id="6347"/>
    <lineage>
        <taxon>Eukaryota</taxon>
        <taxon>Metazoa</taxon>
        <taxon>Spiralia</taxon>
        <taxon>Lophotrochozoa</taxon>
        <taxon>Annelida</taxon>
        <taxon>Polychaeta</taxon>
        <taxon>Sedentaria</taxon>
        <taxon>Canalipalpata</taxon>
        <taxon>Sabellida</taxon>
        <taxon>Oweniida</taxon>
        <taxon>Oweniidae</taxon>
        <taxon>Owenia</taxon>
    </lineage>
</organism>
<dbReference type="Proteomes" id="UP000749559">
    <property type="component" value="Unassembled WGS sequence"/>
</dbReference>
<dbReference type="InterPro" id="IPR036047">
    <property type="entry name" value="F-box-like_dom_sf"/>
</dbReference>
<dbReference type="InterPro" id="IPR015943">
    <property type="entry name" value="WD40/YVTN_repeat-like_dom_sf"/>
</dbReference>
<dbReference type="Gene3D" id="1.20.1280.50">
    <property type="match status" value="1"/>
</dbReference>
<sequence>MQLFDLAVELLEEVFTQLDGVSLARVASVCMLWRNIMLTLPKRRGVWKTVCLREINLDVLIQITGIYKTSIHSATTSEVLSWEFWRDVYRTWYCGVHITHWERLETVICCKDNAVGPPNCVRIGGDVVLSGHENGLVRTWDALSGQSLDIPDTTSLHQHHGPISDMVLHRIDPLELDSEMVINKVEHVYDIVCTSSRDTTISFVKLHDSTWTYKLRHHSEPVHSVSLFGDHLLTCADDSVGNGNVLLAMDTFVQSCNVTVEAYLHGFSSSSSNVCSKIWRNQIILADGQFVKWADLEIDSLRQRKTEDNNDNDMEANVEKHIPHIEPVTINSRNFKSWVSDIIFRGQLMICITGDGLLHMCVEDEEKSINTMELFKAGATKISMFGHLFAIGLTNGVVFLLHFNLEHDLIRRSFYSQPHTTVRNKGEPIKSLDILDDGEGPVIAIATESQIKIVRWFPP</sequence>
<dbReference type="Gene3D" id="2.130.10.10">
    <property type="entry name" value="YVTN repeat-like/Quinoprotein amine dehydrogenase"/>
    <property type="match status" value="1"/>
</dbReference>
<protein>
    <submittedName>
        <fullName evidence="1">Uncharacterized protein</fullName>
    </submittedName>
</protein>
<reference evidence="1" key="1">
    <citation type="submission" date="2022-03" db="EMBL/GenBank/DDBJ databases">
        <authorList>
            <person name="Martin C."/>
        </authorList>
    </citation>
    <scope>NUCLEOTIDE SEQUENCE</scope>
</reference>
<dbReference type="SUPFAM" id="SSF81383">
    <property type="entry name" value="F-box domain"/>
    <property type="match status" value="1"/>
</dbReference>
<comment type="caution">
    <text evidence="1">The sequence shown here is derived from an EMBL/GenBank/DDBJ whole genome shotgun (WGS) entry which is preliminary data.</text>
</comment>
<proteinExistence type="predicted"/>
<dbReference type="EMBL" id="CAIIXF020000008">
    <property type="protein sequence ID" value="CAH1791814.1"/>
    <property type="molecule type" value="Genomic_DNA"/>
</dbReference>